<evidence type="ECO:0008006" key="4">
    <source>
        <dbReference type="Google" id="ProtNLM"/>
    </source>
</evidence>
<dbReference type="HOGENOM" id="CLU_2405281_0_0_1"/>
<evidence type="ECO:0000313" key="2">
    <source>
        <dbReference type="EMBL" id="EMD36171.1"/>
    </source>
</evidence>
<dbReference type="SUPFAM" id="SSF57701">
    <property type="entry name" value="Zn2/Cys6 DNA-binding domain"/>
    <property type="match status" value="1"/>
</dbReference>
<sequence length="93" mass="10001">PTTILPPFSTLLPSHAVSPSSGSSTDHQSGAEQDNGADVQEGYDNVAGRRPFNTSCDHCRRRKIRCVGDNEPCVLVSCCLRGPGPRVHLAWLT</sequence>
<feature type="non-terminal residue" evidence="2">
    <location>
        <position position="1"/>
    </location>
</feature>
<feature type="compositionally biased region" description="Low complexity" evidence="1">
    <location>
        <begin position="14"/>
        <end position="24"/>
    </location>
</feature>
<dbReference type="AlphaFoldDB" id="M2RBK1"/>
<dbReference type="InterPro" id="IPR001138">
    <property type="entry name" value="Zn2Cys6_DnaBD"/>
</dbReference>
<dbReference type="EMBL" id="KB445798">
    <property type="protein sequence ID" value="EMD36171.1"/>
    <property type="molecule type" value="Genomic_DNA"/>
</dbReference>
<dbReference type="InterPro" id="IPR036864">
    <property type="entry name" value="Zn2-C6_fun-type_DNA-bd_sf"/>
</dbReference>
<dbReference type="Proteomes" id="UP000016930">
    <property type="component" value="Unassembled WGS sequence"/>
</dbReference>
<reference evidence="2 3" key="1">
    <citation type="journal article" date="2012" name="Proc. Natl. Acad. Sci. U.S.A.">
        <title>Comparative genomics of Ceriporiopsis subvermispora and Phanerochaete chrysosporium provide insight into selective ligninolysis.</title>
        <authorList>
            <person name="Fernandez-Fueyo E."/>
            <person name="Ruiz-Duenas F.J."/>
            <person name="Ferreira P."/>
            <person name="Floudas D."/>
            <person name="Hibbett D.S."/>
            <person name="Canessa P."/>
            <person name="Larrondo L.F."/>
            <person name="James T.Y."/>
            <person name="Seelenfreund D."/>
            <person name="Lobos S."/>
            <person name="Polanco R."/>
            <person name="Tello M."/>
            <person name="Honda Y."/>
            <person name="Watanabe T."/>
            <person name="Watanabe T."/>
            <person name="Ryu J.S."/>
            <person name="Kubicek C.P."/>
            <person name="Schmoll M."/>
            <person name="Gaskell J."/>
            <person name="Hammel K.E."/>
            <person name="St John F.J."/>
            <person name="Vanden Wymelenberg A."/>
            <person name="Sabat G."/>
            <person name="Splinter BonDurant S."/>
            <person name="Syed K."/>
            <person name="Yadav J.S."/>
            <person name="Doddapaneni H."/>
            <person name="Subramanian V."/>
            <person name="Lavin J.L."/>
            <person name="Oguiza J.A."/>
            <person name="Perez G."/>
            <person name="Pisabarro A.G."/>
            <person name="Ramirez L."/>
            <person name="Santoyo F."/>
            <person name="Master E."/>
            <person name="Coutinho P.M."/>
            <person name="Henrissat B."/>
            <person name="Lombard V."/>
            <person name="Magnuson J.K."/>
            <person name="Kuees U."/>
            <person name="Hori C."/>
            <person name="Igarashi K."/>
            <person name="Samejima M."/>
            <person name="Held B.W."/>
            <person name="Barry K.W."/>
            <person name="LaButti K.M."/>
            <person name="Lapidus A."/>
            <person name="Lindquist E.A."/>
            <person name="Lucas S.M."/>
            <person name="Riley R."/>
            <person name="Salamov A.A."/>
            <person name="Hoffmeister D."/>
            <person name="Schwenk D."/>
            <person name="Hadar Y."/>
            <person name="Yarden O."/>
            <person name="de Vries R.P."/>
            <person name="Wiebenga A."/>
            <person name="Stenlid J."/>
            <person name="Eastwood D."/>
            <person name="Grigoriev I.V."/>
            <person name="Berka R.M."/>
            <person name="Blanchette R.A."/>
            <person name="Kersten P."/>
            <person name="Martinez A.T."/>
            <person name="Vicuna R."/>
            <person name="Cullen D."/>
        </authorList>
    </citation>
    <scope>NUCLEOTIDE SEQUENCE [LARGE SCALE GENOMIC DNA]</scope>
    <source>
        <strain evidence="2 3">B</strain>
    </source>
</reference>
<gene>
    <name evidence="2" type="ORF">CERSUDRAFT_106197</name>
</gene>
<accession>M2RBK1</accession>
<keyword evidence="3" id="KW-1185">Reference proteome</keyword>
<name>M2RBK1_CERS8</name>
<dbReference type="OrthoDB" id="5394557at2759"/>
<feature type="region of interest" description="Disordered" evidence="1">
    <location>
        <begin position="1"/>
        <end position="51"/>
    </location>
</feature>
<dbReference type="CDD" id="cd00067">
    <property type="entry name" value="GAL4"/>
    <property type="match status" value="1"/>
</dbReference>
<proteinExistence type="predicted"/>
<evidence type="ECO:0000256" key="1">
    <source>
        <dbReference type="SAM" id="MobiDB-lite"/>
    </source>
</evidence>
<dbReference type="GO" id="GO:0008270">
    <property type="term" value="F:zinc ion binding"/>
    <property type="evidence" value="ECO:0007669"/>
    <property type="project" value="InterPro"/>
</dbReference>
<organism evidence="2 3">
    <name type="scientific">Ceriporiopsis subvermispora (strain B)</name>
    <name type="common">White-rot fungus</name>
    <name type="synonym">Gelatoporia subvermispora</name>
    <dbReference type="NCBI Taxonomy" id="914234"/>
    <lineage>
        <taxon>Eukaryota</taxon>
        <taxon>Fungi</taxon>
        <taxon>Dikarya</taxon>
        <taxon>Basidiomycota</taxon>
        <taxon>Agaricomycotina</taxon>
        <taxon>Agaricomycetes</taxon>
        <taxon>Polyporales</taxon>
        <taxon>Gelatoporiaceae</taxon>
        <taxon>Gelatoporia</taxon>
    </lineage>
</organism>
<evidence type="ECO:0000313" key="3">
    <source>
        <dbReference type="Proteomes" id="UP000016930"/>
    </source>
</evidence>
<dbReference type="GO" id="GO:0000981">
    <property type="term" value="F:DNA-binding transcription factor activity, RNA polymerase II-specific"/>
    <property type="evidence" value="ECO:0007669"/>
    <property type="project" value="InterPro"/>
</dbReference>
<protein>
    <recommendedName>
        <fullName evidence="4">Zn(2)-C6 fungal-type domain-containing protein</fullName>
    </recommendedName>
</protein>